<dbReference type="PROSITE" id="PS50977">
    <property type="entry name" value="HTH_TETR_2"/>
    <property type="match status" value="1"/>
</dbReference>
<dbReference type="PANTHER" id="PTHR43479:SF11">
    <property type="entry name" value="ACREF_ENVCD OPERON REPRESSOR-RELATED"/>
    <property type="match status" value="1"/>
</dbReference>
<evidence type="ECO:0000313" key="4">
    <source>
        <dbReference type="EMBL" id="SDO47345.1"/>
    </source>
</evidence>
<evidence type="ECO:0000259" key="3">
    <source>
        <dbReference type="PROSITE" id="PS50977"/>
    </source>
</evidence>
<dbReference type="InterPro" id="IPR001647">
    <property type="entry name" value="HTH_TetR"/>
</dbReference>
<dbReference type="EMBL" id="FNGY01000015">
    <property type="protein sequence ID" value="SDO47345.1"/>
    <property type="molecule type" value="Genomic_DNA"/>
</dbReference>
<proteinExistence type="predicted"/>
<evidence type="ECO:0000256" key="1">
    <source>
        <dbReference type="ARBA" id="ARBA00023125"/>
    </source>
</evidence>
<protein>
    <submittedName>
        <fullName evidence="4">DNA-binding transcriptional regulator, AcrR family</fullName>
    </submittedName>
</protein>
<dbReference type="PANTHER" id="PTHR43479">
    <property type="entry name" value="ACREF/ENVCD OPERON REPRESSOR-RELATED"/>
    <property type="match status" value="1"/>
</dbReference>
<dbReference type="AlphaFoldDB" id="A0A1H0JU47"/>
<dbReference type="Gene3D" id="1.10.357.10">
    <property type="entry name" value="Tetracycline Repressor, domain 2"/>
    <property type="match status" value="1"/>
</dbReference>
<feature type="domain" description="HTH tetR-type" evidence="3">
    <location>
        <begin position="25"/>
        <end position="85"/>
    </location>
</feature>
<dbReference type="InterPro" id="IPR009057">
    <property type="entry name" value="Homeodomain-like_sf"/>
</dbReference>
<evidence type="ECO:0000256" key="2">
    <source>
        <dbReference type="PROSITE-ProRule" id="PRU00335"/>
    </source>
</evidence>
<dbReference type="Pfam" id="PF00440">
    <property type="entry name" value="TetR_N"/>
    <property type="match status" value="1"/>
</dbReference>
<feature type="DNA-binding region" description="H-T-H motif" evidence="2">
    <location>
        <begin position="48"/>
        <end position="67"/>
    </location>
</feature>
<dbReference type="GO" id="GO:0003677">
    <property type="term" value="F:DNA binding"/>
    <property type="evidence" value="ECO:0007669"/>
    <property type="project" value="UniProtKB-UniRule"/>
</dbReference>
<dbReference type="Proteomes" id="UP000183200">
    <property type="component" value="Unassembled WGS sequence"/>
</dbReference>
<evidence type="ECO:0000313" key="5">
    <source>
        <dbReference type="Proteomes" id="UP000183200"/>
    </source>
</evidence>
<reference evidence="5" key="1">
    <citation type="submission" date="2016-10" db="EMBL/GenBank/DDBJ databases">
        <authorList>
            <person name="Varghese N."/>
            <person name="Submissions S."/>
        </authorList>
    </citation>
    <scope>NUCLEOTIDE SEQUENCE [LARGE SCALE GENOMIC DNA]</scope>
    <source>
        <strain evidence="5">DSM 19110</strain>
    </source>
</reference>
<dbReference type="SUPFAM" id="SSF46689">
    <property type="entry name" value="Homeodomain-like"/>
    <property type="match status" value="1"/>
</dbReference>
<organism evidence="4 5">
    <name type="scientific">Pedobacter steynii</name>
    <dbReference type="NCBI Taxonomy" id="430522"/>
    <lineage>
        <taxon>Bacteria</taxon>
        <taxon>Pseudomonadati</taxon>
        <taxon>Bacteroidota</taxon>
        <taxon>Sphingobacteriia</taxon>
        <taxon>Sphingobacteriales</taxon>
        <taxon>Sphingobacteriaceae</taxon>
        <taxon>Pedobacter</taxon>
    </lineage>
</organism>
<accession>A0A1H0JU47</accession>
<keyword evidence="5" id="KW-1185">Reference proteome</keyword>
<keyword evidence="1 2" id="KW-0238">DNA-binding</keyword>
<dbReference type="InterPro" id="IPR050624">
    <property type="entry name" value="HTH-type_Tx_Regulator"/>
</dbReference>
<gene>
    <name evidence="4" type="ORF">SAMN05421820_11581</name>
</gene>
<name>A0A1H0JU47_9SPHI</name>
<sequence length="221" mass="25573">MQFATFKLQSRMIRKTTSGPIRDKERTKLKLLSAVGSILKKDGFTGLNVSNVAKKANVHRKLIYDYFGGMENLVKEYLNSKDYFKVSLSQVDEIIEASKEDFGRQMAYTLLENQFDSLMENDEMRRIINWGLSENLKPLVELNQERERLGEEFFSRITDDYFKDKDKNFRAIEGILVGAIYYITLQAKMSGETMCGIDVNTMEGKLEIKKALKQIVEWAYA</sequence>